<dbReference type="AlphaFoldDB" id="A0A7Z7LCJ8"/>
<feature type="transmembrane region" description="Helical" evidence="1">
    <location>
        <begin position="138"/>
        <end position="156"/>
    </location>
</feature>
<keyword evidence="3" id="KW-1185">Reference proteome</keyword>
<feature type="transmembrane region" description="Helical" evidence="1">
    <location>
        <begin position="114"/>
        <end position="132"/>
    </location>
</feature>
<keyword evidence="1" id="KW-0812">Transmembrane</keyword>
<evidence type="ECO:0000313" key="2">
    <source>
        <dbReference type="EMBL" id="SSC11507.1"/>
    </source>
</evidence>
<dbReference type="RefSeq" id="WP_169697970.1">
    <property type="nucleotide sequence ID" value="NZ_LS974202.1"/>
</dbReference>
<keyword evidence="1" id="KW-1133">Transmembrane helix</keyword>
<evidence type="ECO:0000313" key="3">
    <source>
        <dbReference type="Proteomes" id="UP000250796"/>
    </source>
</evidence>
<protein>
    <recommendedName>
        <fullName evidence="4">DUF308 domain-containing protein</fullName>
    </recommendedName>
</protein>
<dbReference type="Proteomes" id="UP000250796">
    <property type="component" value="Chromosome MESINF"/>
</dbReference>
<feature type="transmembrane region" description="Helical" evidence="1">
    <location>
        <begin position="61"/>
        <end position="81"/>
    </location>
</feature>
<keyword evidence="1" id="KW-0472">Membrane</keyword>
<sequence>MPEERVSPKSSIAQVLMGVIVIALGLSIIFVPSLLENFWLLFIWVPGLIMEYNAIRAEKGLFVAGGVLLTVALALTLGVAFDGFYESGGWALFILAPAVGLLQLYLAGGRKPRALLTPIFVLTLVAVISLIPSVLSKWAIITVGALLIGFGVLILLKKK</sequence>
<dbReference type="EMBL" id="LS974202">
    <property type="protein sequence ID" value="SSC11507.1"/>
    <property type="molecule type" value="Genomic_DNA"/>
</dbReference>
<name>A0A7Z7LCJ8_9BACT</name>
<proteinExistence type="predicted"/>
<dbReference type="KEGG" id="minf:MESINF_0058"/>
<feature type="transmembrane region" description="Helical" evidence="1">
    <location>
        <begin position="12"/>
        <end position="31"/>
    </location>
</feature>
<feature type="transmembrane region" description="Helical" evidence="1">
    <location>
        <begin position="87"/>
        <end position="107"/>
    </location>
</feature>
<feature type="transmembrane region" description="Helical" evidence="1">
    <location>
        <begin position="37"/>
        <end position="54"/>
    </location>
</feature>
<reference evidence="2 3" key="1">
    <citation type="submission" date="2017-01" db="EMBL/GenBank/DDBJ databases">
        <authorList>
            <person name="Erauso G."/>
        </authorList>
    </citation>
    <scope>NUCLEOTIDE SEQUENCE [LARGE SCALE GENOMIC DNA]</scope>
    <source>
        <strain evidence="2">MESINF1</strain>
    </source>
</reference>
<evidence type="ECO:0000256" key="1">
    <source>
        <dbReference type="SAM" id="Phobius"/>
    </source>
</evidence>
<gene>
    <name evidence="2" type="ORF">MESINF_0058</name>
</gene>
<evidence type="ECO:0008006" key="4">
    <source>
        <dbReference type="Google" id="ProtNLM"/>
    </source>
</evidence>
<accession>A0A7Z7LCJ8</accession>
<organism evidence="2 3">
    <name type="scientific">Mesotoga infera</name>
    <dbReference type="NCBI Taxonomy" id="1236046"/>
    <lineage>
        <taxon>Bacteria</taxon>
        <taxon>Thermotogati</taxon>
        <taxon>Thermotogota</taxon>
        <taxon>Thermotogae</taxon>
        <taxon>Kosmotogales</taxon>
        <taxon>Kosmotogaceae</taxon>
        <taxon>Mesotoga</taxon>
    </lineage>
</organism>